<dbReference type="AlphaFoldDB" id="A0A364P2Q3"/>
<feature type="transmembrane region" description="Helical" evidence="1">
    <location>
        <begin position="187"/>
        <end position="217"/>
    </location>
</feature>
<keyword evidence="1" id="KW-0812">Transmembrane</keyword>
<evidence type="ECO:0000313" key="3">
    <source>
        <dbReference type="Proteomes" id="UP000251075"/>
    </source>
</evidence>
<dbReference type="EMBL" id="PGTO01000001">
    <property type="protein sequence ID" value="RAU23591.1"/>
    <property type="molecule type" value="Genomic_DNA"/>
</dbReference>
<dbReference type="InterPro" id="IPR051533">
    <property type="entry name" value="WaaL-like"/>
</dbReference>
<keyword evidence="1" id="KW-0472">Membrane</keyword>
<comment type="caution">
    <text evidence="2">The sequence shown here is derived from an EMBL/GenBank/DDBJ whole genome shotgun (WGS) entry which is preliminary data.</text>
</comment>
<feature type="transmembrane region" description="Helical" evidence="1">
    <location>
        <begin position="109"/>
        <end position="130"/>
    </location>
</feature>
<feature type="transmembrane region" description="Helical" evidence="1">
    <location>
        <begin position="397"/>
        <end position="415"/>
    </location>
</feature>
<feature type="transmembrane region" description="Helical" evidence="1">
    <location>
        <begin position="229"/>
        <end position="247"/>
    </location>
</feature>
<keyword evidence="1" id="KW-1133">Transmembrane helix</keyword>
<dbReference type="Proteomes" id="UP000251075">
    <property type="component" value="Unassembled WGS sequence"/>
</dbReference>
<gene>
    <name evidence="2" type="ORF">CU669_00345</name>
</gene>
<proteinExistence type="predicted"/>
<dbReference type="PANTHER" id="PTHR37422">
    <property type="entry name" value="TEICHURONIC ACID BIOSYNTHESIS PROTEIN TUAE"/>
    <property type="match status" value="1"/>
</dbReference>
<protein>
    <recommendedName>
        <fullName evidence="4">Ligase</fullName>
    </recommendedName>
</protein>
<feature type="transmembrane region" description="Helical" evidence="1">
    <location>
        <begin position="161"/>
        <end position="181"/>
    </location>
</feature>
<dbReference type="PANTHER" id="PTHR37422:SF21">
    <property type="entry name" value="EXOQ-LIKE PROTEIN"/>
    <property type="match status" value="1"/>
</dbReference>
<feature type="transmembrane region" description="Helical" evidence="1">
    <location>
        <begin position="54"/>
        <end position="74"/>
    </location>
</feature>
<feature type="transmembrane region" description="Helical" evidence="1">
    <location>
        <begin position="12"/>
        <end position="42"/>
    </location>
</feature>
<feature type="transmembrane region" description="Helical" evidence="1">
    <location>
        <begin position="371"/>
        <end position="391"/>
    </location>
</feature>
<evidence type="ECO:0000313" key="2">
    <source>
        <dbReference type="EMBL" id="RAU23591.1"/>
    </source>
</evidence>
<evidence type="ECO:0000256" key="1">
    <source>
        <dbReference type="SAM" id="Phobius"/>
    </source>
</evidence>
<accession>A0A364P2Q3</accession>
<sequence>MKEALMAKTLTVLLVGLAPVVSFFAFRGTVVLLLALALVGLWSERGRCLALPPLRLWLVLLAMLLAWAGLSALWAQAAGLALPKTASLVPLVLAGGIVLNYFRSMDPVMARRIVVALLIGLAATAVVAGIDGRTGAKVFRFVHDLGREPLAADRSYALPKAAATLCAIWGVICAAICWSWGWRGRAAVPVVAAAILVWSVSSNTGLLALAAGLGMFVVGAISAWLGRTLMAAAIIATFAAAPFASSLPDTMDIAMRFPWLPHSGLHRLAIWHFTGQRIDEHSILGWGMDGARSVPGGEDNSLVTLHYGGEPFNPDNNCLAKTTCVLAQQNLPLHPHNFALQVWLELGAVGAALFAAMLLAVMAAATRIEKWATAPFLATMTAVLVVASTAYGIWQAWWLASIWFTAAIGIAAFRVPTEATRQSS</sequence>
<keyword evidence="3" id="KW-1185">Reference proteome</keyword>
<evidence type="ECO:0008006" key="4">
    <source>
        <dbReference type="Google" id="ProtNLM"/>
    </source>
</evidence>
<feature type="transmembrane region" description="Helical" evidence="1">
    <location>
        <begin position="342"/>
        <end position="364"/>
    </location>
</feature>
<organism evidence="2 3">
    <name type="scientific">Paramagnetospirillum kuznetsovii</name>
    <dbReference type="NCBI Taxonomy" id="2053833"/>
    <lineage>
        <taxon>Bacteria</taxon>
        <taxon>Pseudomonadati</taxon>
        <taxon>Pseudomonadota</taxon>
        <taxon>Alphaproteobacteria</taxon>
        <taxon>Rhodospirillales</taxon>
        <taxon>Magnetospirillaceae</taxon>
        <taxon>Paramagnetospirillum</taxon>
    </lineage>
</organism>
<reference evidence="2 3" key="1">
    <citation type="submission" date="2017-11" db="EMBL/GenBank/DDBJ databases">
        <title>Draft genome sequence of magnetotactic bacterium Magnetospirillum kuznetsovii LBB-42.</title>
        <authorList>
            <person name="Grouzdev D.S."/>
            <person name="Rysina M.S."/>
            <person name="Baslerov R.V."/>
            <person name="Koziaeva V."/>
        </authorList>
    </citation>
    <scope>NUCLEOTIDE SEQUENCE [LARGE SCALE GENOMIC DNA]</scope>
    <source>
        <strain evidence="2 3">LBB-42</strain>
    </source>
</reference>
<name>A0A364P2Q3_9PROT</name>